<evidence type="ECO:0008006" key="4">
    <source>
        <dbReference type="Google" id="ProtNLM"/>
    </source>
</evidence>
<evidence type="ECO:0000313" key="3">
    <source>
        <dbReference type="Proteomes" id="UP000474159"/>
    </source>
</evidence>
<dbReference type="RefSeq" id="WP_151005506.1">
    <property type="nucleotide sequence ID" value="NZ_BPQY01000590.1"/>
</dbReference>
<dbReference type="Proteomes" id="UP000474159">
    <property type="component" value="Unassembled WGS sequence"/>
</dbReference>
<gene>
    <name evidence="2" type="ORF">F6X53_30690</name>
</gene>
<dbReference type="EMBL" id="VZZK01000071">
    <property type="protein sequence ID" value="KAB1069923.1"/>
    <property type="molecule type" value="Genomic_DNA"/>
</dbReference>
<comment type="caution">
    <text evidence="2">The sequence shown here is derived from an EMBL/GenBank/DDBJ whole genome shotgun (WGS) entry which is preliminary data.</text>
</comment>
<keyword evidence="1" id="KW-0732">Signal</keyword>
<organism evidence="2 3">
    <name type="scientific">Methylobacterium soli</name>
    <dbReference type="NCBI Taxonomy" id="553447"/>
    <lineage>
        <taxon>Bacteria</taxon>
        <taxon>Pseudomonadati</taxon>
        <taxon>Pseudomonadota</taxon>
        <taxon>Alphaproteobacteria</taxon>
        <taxon>Hyphomicrobiales</taxon>
        <taxon>Methylobacteriaceae</taxon>
        <taxon>Methylobacterium</taxon>
    </lineage>
</organism>
<evidence type="ECO:0000313" key="2">
    <source>
        <dbReference type="EMBL" id="KAB1069923.1"/>
    </source>
</evidence>
<name>A0A6L3SSE4_9HYPH</name>
<feature type="chain" id="PRO_5027111878" description="Porin" evidence="1">
    <location>
        <begin position="25"/>
        <end position="82"/>
    </location>
</feature>
<protein>
    <recommendedName>
        <fullName evidence="4">Porin</fullName>
    </recommendedName>
</protein>
<accession>A0A6L3SSE4</accession>
<evidence type="ECO:0000256" key="1">
    <source>
        <dbReference type="SAM" id="SignalP"/>
    </source>
</evidence>
<reference evidence="2 3" key="1">
    <citation type="submission" date="2019-09" db="EMBL/GenBank/DDBJ databases">
        <title>YIM 48816 draft genome.</title>
        <authorList>
            <person name="Jiang L."/>
        </authorList>
    </citation>
    <scope>NUCLEOTIDE SEQUENCE [LARGE SCALE GENOMIC DNA]</scope>
    <source>
        <strain evidence="2 3">YIM 48816</strain>
    </source>
</reference>
<feature type="signal peptide" evidence="1">
    <location>
        <begin position="1"/>
        <end position="24"/>
    </location>
</feature>
<sequence length="82" mass="8289">MRKGFTVFAAIVATSLVATPFVMGASKALATSEVTSAVAVPVAVLPVEVAPIAAPVQPENCARKVRVVYSGYGTPSAACPAR</sequence>
<proteinExistence type="predicted"/>
<dbReference type="AlphaFoldDB" id="A0A6L3SSE4"/>
<keyword evidence="3" id="KW-1185">Reference proteome</keyword>